<dbReference type="EMBL" id="OZ034818">
    <property type="protein sequence ID" value="CAL1387921.1"/>
    <property type="molecule type" value="Genomic_DNA"/>
</dbReference>
<evidence type="ECO:0000313" key="2">
    <source>
        <dbReference type="EMBL" id="CAL1387921.1"/>
    </source>
</evidence>
<accession>A0AAV2EPG0</accession>
<keyword evidence="3" id="KW-1185">Reference proteome</keyword>
<organism evidence="2 3">
    <name type="scientific">Linum trigynum</name>
    <dbReference type="NCBI Taxonomy" id="586398"/>
    <lineage>
        <taxon>Eukaryota</taxon>
        <taxon>Viridiplantae</taxon>
        <taxon>Streptophyta</taxon>
        <taxon>Embryophyta</taxon>
        <taxon>Tracheophyta</taxon>
        <taxon>Spermatophyta</taxon>
        <taxon>Magnoliopsida</taxon>
        <taxon>eudicotyledons</taxon>
        <taxon>Gunneridae</taxon>
        <taxon>Pentapetalae</taxon>
        <taxon>rosids</taxon>
        <taxon>fabids</taxon>
        <taxon>Malpighiales</taxon>
        <taxon>Linaceae</taxon>
        <taxon>Linum</taxon>
    </lineage>
</organism>
<sequence>MVDSPSPTMNRVAGKWRGSMKARDAWPIRCRESRKGFRVRESERRKGVLLLVVGSWIGKAFAVVDDYQRRSGEGERRSSSPEKMGFLWISNPGKGRGK</sequence>
<protein>
    <submittedName>
        <fullName evidence="2">Uncharacterized protein</fullName>
    </submittedName>
</protein>
<feature type="region of interest" description="Disordered" evidence="1">
    <location>
        <begin position="68"/>
        <end position="98"/>
    </location>
</feature>
<evidence type="ECO:0000256" key="1">
    <source>
        <dbReference type="SAM" id="MobiDB-lite"/>
    </source>
</evidence>
<reference evidence="2 3" key="1">
    <citation type="submission" date="2024-04" db="EMBL/GenBank/DDBJ databases">
        <authorList>
            <person name="Fracassetti M."/>
        </authorList>
    </citation>
    <scope>NUCLEOTIDE SEQUENCE [LARGE SCALE GENOMIC DNA]</scope>
</reference>
<gene>
    <name evidence="2" type="ORF">LTRI10_LOCUS28873</name>
</gene>
<proteinExistence type="predicted"/>
<name>A0AAV2EPG0_9ROSI</name>
<dbReference type="AlphaFoldDB" id="A0AAV2EPG0"/>
<feature type="compositionally biased region" description="Basic and acidic residues" evidence="1">
    <location>
        <begin position="68"/>
        <end position="80"/>
    </location>
</feature>
<evidence type="ECO:0000313" key="3">
    <source>
        <dbReference type="Proteomes" id="UP001497516"/>
    </source>
</evidence>
<dbReference type="Proteomes" id="UP001497516">
    <property type="component" value="Chromosome 5"/>
</dbReference>